<dbReference type="InterPro" id="IPR013783">
    <property type="entry name" value="Ig-like_fold"/>
</dbReference>
<accession>A0A0D2MK38</accession>
<protein>
    <recommendedName>
        <fullName evidence="4">PKD domain-containing protein</fullName>
    </recommendedName>
</protein>
<name>A0A0D2MK38_9CHLO</name>
<dbReference type="Gene3D" id="2.60.40.10">
    <property type="entry name" value="Immunoglobulins"/>
    <property type="match status" value="2"/>
</dbReference>
<feature type="compositionally biased region" description="Polar residues" evidence="1">
    <location>
        <begin position="875"/>
        <end position="889"/>
    </location>
</feature>
<feature type="region of interest" description="Disordered" evidence="1">
    <location>
        <begin position="322"/>
        <end position="367"/>
    </location>
</feature>
<evidence type="ECO:0008006" key="4">
    <source>
        <dbReference type="Google" id="ProtNLM"/>
    </source>
</evidence>
<dbReference type="Proteomes" id="UP000054498">
    <property type="component" value="Unassembled WGS sequence"/>
</dbReference>
<organism evidence="2 3">
    <name type="scientific">Monoraphidium neglectum</name>
    <dbReference type="NCBI Taxonomy" id="145388"/>
    <lineage>
        <taxon>Eukaryota</taxon>
        <taxon>Viridiplantae</taxon>
        <taxon>Chlorophyta</taxon>
        <taxon>core chlorophytes</taxon>
        <taxon>Chlorophyceae</taxon>
        <taxon>CS clade</taxon>
        <taxon>Sphaeropleales</taxon>
        <taxon>Selenastraceae</taxon>
        <taxon>Monoraphidium</taxon>
    </lineage>
</organism>
<evidence type="ECO:0000313" key="2">
    <source>
        <dbReference type="EMBL" id="KIZ00972.1"/>
    </source>
</evidence>
<feature type="region of interest" description="Disordered" evidence="1">
    <location>
        <begin position="998"/>
        <end position="1041"/>
    </location>
</feature>
<dbReference type="EMBL" id="KK101415">
    <property type="protein sequence ID" value="KIZ00972.1"/>
    <property type="molecule type" value="Genomic_DNA"/>
</dbReference>
<feature type="compositionally biased region" description="Gly residues" evidence="1">
    <location>
        <begin position="322"/>
        <end position="344"/>
    </location>
</feature>
<keyword evidence="3" id="KW-1185">Reference proteome</keyword>
<feature type="region of interest" description="Disordered" evidence="1">
    <location>
        <begin position="1"/>
        <end position="23"/>
    </location>
</feature>
<evidence type="ECO:0000313" key="3">
    <source>
        <dbReference type="Proteomes" id="UP000054498"/>
    </source>
</evidence>
<dbReference type="AlphaFoldDB" id="A0A0D2MK38"/>
<reference evidence="2 3" key="1">
    <citation type="journal article" date="2013" name="BMC Genomics">
        <title>Reconstruction of the lipid metabolism for the microalga Monoraphidium neglectum from its genome sequence reveals characteristics suitable for biofuel production.</title>
        <authorList>
            <person name="Bogen C."/>
            <person name="Al-Dilaimi A."/>
            <person name="Albersmeier A."/>
            <person name="Wichmann J."/>
            <person name="Grundmann M."/>
            <person name="Rupp O."/>
            <person name="Lauersen K.J."/>
            <person name="Blifernez-Klassen O."/>
            <person name="Kalinowski J."/>
            <person name="Goesmann A."/>
            <person name="Mussgnug J.H."/>
            <person name="Kruse O."/>
        </authorList>
    </citation>
    <scope>NUCLEOTIDE SEQUENCE [LARGE SCALE GENOMIC DNA]</scope>
    <source>
        <strain evidence="2 3">SAG 48.87</strain>
    </source>
</reference>
<dbReference type="GeneID" id="25739868"/>
<feature type="region of interest" description="Disordered" evidence="1">
    <location>
        <begin position="868"/>
        <end position="895"/>
    </location>
</feature>
<dbReference type="KEGG" id="mng:MNEG_6992"/>
<dbReference type="OrthoDB" id="540949at2759"/>
<gene>
    <name evidence="2" type="ORF">MNEG_6992</name>
</gene>
<sequence length="1041" mass="103668">MGATGGFPPGGFPPGSYLSNPQLPPQAQVLQQQLDMTGINSGQDLYSGTDGIAYPSATMPSGIGPTGYYPGMGGPTTLGLSNPDLQYAGQVSGPTYGSNAYGTGAYPLATTPAASSPATFGQIIRGLFGHRRLSQYMDSSQRSFNLAPGITDRAVMLPTANIAGRGLGTLLMGMGAATQGAIASYGAALTTGLPNTPGGLGAAQLGGAAGAGSGFNNAVGQLFGGMGVTTTGVGSSLLNSGGINRGAAVPPGSVLVNPSNGLVSPINSRFGAGFNRLESGPGRGGVDEFGGVGGFKGGPGGGFGGGPGGGFGVGPGGGFPGIGGIGGGMGPGGFDPSGGGGGDFSGFQNGVNGGARRPTEPGTGQFVQGTGEAGLNNGFYWTGGYWGYCPPPPTIQPSPPAPSNVNTTARIKDPKFNAIIPTGPIGTANVVFDGSPSTAGPGKRIVSWSWVIRLEPDKTVAATGLGPVVQDNLGFTDTAEQTFTITSPNTALQAKIASPQGFIVQNQNGNTTITLDGRDSVGLPGRPVQQYSWEIRTNPASSAPDFLLTAFGAVAQLSLPVGGYNVTLKVSDGTGLSSTASNTIIIGAGRSDGLIAVIQLPNSYVPAGPAGGMASVPLDAFGTQASPGNRLTQWVWAVISLPDKTPVTNTTGSTAVVSLPGGDYQVGLLAIDSAGDNAIAKKNFTVGGSSNGGPFIPPGLVVRGPSGGVAVIQGVVGPDNIPLTLQWTIDPDGRFATPGQGTVVNLSGIPPGEYTLAIIASINEGAMSSTARATLQVTPGTGAGARPGGGANLPSLRLPSLTLSQGSTVILDAGATGIPPADRNNYTYSWSLSQKASGNRVASSTDAVARFNLSDADTFQLQFRATEKRSGAAATATSNVRATPRQATQPPLPRVAAGSTCGPFTTPANGDTRLACPSLNVVDASNRPYTNTTFAWRVTNTKTGSVKTGIGKEFDVGKLPSGDYVVELAVGAFGQSPKSDNTLIFLSTTLTVQGAPTAAAVTKPAATPAPAAASKPAAKPLPKPSAKSSPAVKPAAKPAGR</sequence>
<dbReference type="STRING" id="145388.A0A0D2MK38"/>
<dbReference type="RefSeq" id="XP_013899991.1">
    <property type="nucleotide sequence ID" value="XM_014044537.1"/>
</dbReference>
<proteinExistence type="predicted"/>
<evidence type="ECO:0000256" key="1">
    <source>
        <dbReference type="SAM" id="MobiDB-lite"/>
    </source>
</evidence>